<proteinExistence type="predicted"/>
<dbReference type="InterPro" id="IPR050739">
    <property type="entry name" value="MFP"/>
</dbReference>
<evidence type="ECO:0000313" key="4">
    <source>
        <dbReference type="Proteomes" id="UP000657385"/>
    </source>
</evidence>
<evidence type="ECO:0000313" key="3">
    <source>
        <dbReference type="EMBL" id="MBF9072004.1"/>
    </source>
</evidence>
<evidence type="ECO:0000256" key="1">
    <source>
        <dbReference type="SAM" id="Phobius"/>
    </source>
</evidence>
<keyword evidence="4" id="KW-1185">Reference proteome</keyword>
<dbReference type="InterPro" id="IPR011053">
    <property type="entry name" value="Single_hybrid_motif"/>
</dbReference>
<name>A0A931FIP8_9ACTN</name>
<dbReference type="InterPro" id="IPR000089">
    <property type="entry name" value="Biotin_lipoyl"/>
</dbReference>
<keyword evidence="1" id="KW-1133">Transmembrane helix</keyword>
<comment type="caution">
    <text evidence="3">The sequence shown here is derived from an EMBL/GenBank/DDBJ whole genome shotgun (WGS) entry which is preliminary data.</text>
</comment>
<reference evidence="3" key="1">
    <citation type="submission" date="2020-11" db="EMBL/GenBank/DDBJ databases">
        <title>Isolation and identification of active actinomycetes.</title>
        <authorList>
            <person name="Yu B."/>
        </authorList>
    </citation>
    <scope>NUCLEOTIDE SEQUENCE</scope>
    <source>
        <strain evidence="3">NEAU-YB345</strain>
    </source>
</reference>
<dbReference type="Pfam" id="PF00364">
    <property type="entry name" value="Biotin_lipoyl"/>
    <property type="match status" value="1"/>
</dbReference>
<dbReference type="EMBL" id="JADPRT010000014">
    <property type="protein sequence ID" value="MBF9072004.1"/>
    <property type="molecule type" value="Genomic_DNA"/>
</dbReference>
<protein>
    <submittedName>
        <fullName evidence="3">HlyD family efflux transporter periplasmic adaptor subunit</fullName>
    </submittedName>
</protein>
<dbReference type="PANTHER" id="PTHR30386">
    <property type="entry name" value="MEMBRANE FUSION SUBUNIT OF EMRAB-TOLC MULTIDRUG EFFLUX PUMP"/>
    <property type="match status" value="1"/>
</dbReference>
<dbReference type="PANTHER" id="PTHR30386:SF28">
    <property type="entry name" value="EXPORTED PROTEIN"/>
    <property type="match status" value="1"/>
</dbReference>
<evidence type="ECO:0000259" key="2">
    <source>
        <dbReference type="Pfam" id="PF00364"/>
    </source>
</evidence>
<dbReference type="AlphaFoldDB" id="A0A931FIP8"/>
<keyword evidence="1" id="KW-0472">Membrane</keyword>
<dbReference type="Gene3D" id="2.40.50.100">
    <property type="match status" value="1"/>
</dbReference>
<dbReference type="RefSeq" id="WP_196197175.1">
    <property type="nucleotide sequence ID" value="NZ_JADPRT010000014.1"/>
</dbReference>
<sequence length="269" mass="27927">MQFRQKALSKLQSPDDLDLPVHLARPQGRMVLAVTVVVMAAAIFWAFQGSVSPVLTASGILTYGEGSYTLQSPVAGQVTTLLANPGDLVAANAPLLTVRTDRGTLETVRAVAAGRVTELGANIGAVVTVGANLATLEKVNSPDDPLLAVLYPQSGSAPTIPVGATVDLTVQSVPSDRYGVLEGTVLAAGTVPQTQQQIADFLGDTQLASQFTAQGQPLAVVVKLERSPGTSSGYTWSRPPGPPYAITDTTIVSGTVHLTAQHPISWILP</sequence>
<organism evidence="3 4">
    <name type="scientific">Streptacidiphilus fuscans</name>
    <dbReference type="NCBI Taxonomy" id="2789292"/>
    <lineage>
        <taxon>Bacteria</taxon>
        <taxon>Bacillati</taxon>
        <taxon>Actinomycetota</taxon>
        <taxon>Actinomycetes</taxon>
        <taxon>Kitasatosporales</taxon>
        <taxon>Streptomycetaceae</taxon>
        <taxon>Streptacidiphilus</taxon>
    </lineage>
</organism>
<dbReference type="SUPFAM" id="SSF51230">
    <property type="entry name" value="Single hybrid motif"/>
    <property type="match status" value="1"/>
</dbReference>
<accession>A0A931FIP8</accession>
<feature type="transmembrane region" description="Helical" evidence="1">
    <location>
        <begin position="30"/>
        <end position="47"/>
    </location>
</feature>
<keyword evidence="1" id="KW-0812">Transmembrane</keyword>
<dbReference type="Proteomes" id="UP000657385">
    <property type="component" value="Unassembled WGS sequence"/>
</dbReference>
<feature type="domain" description="Lipoyl-binding" evidence="2">
    <location>
        <begin position="70"/>
        <end position="136"/>
    </location>
</feature>
<gene>
    <name evidence="3" type="ORF">I2501_28665</name>
</gene>